<feature type="transmembrane region" description="Helical" evidence="11">
    <location>
        <begin position="138"/>
        <end position="165"/>
    </location>
</feature>
<gene>
    <name evidence="15" type="ORF">RUM44_001840</name>
</gene>
<keyword evidence="5" id="KW-0547">Nucleotide-binding</keyword>
<dbReference type="InterPro" id="IPR020845">
    <property type="entry name" value="AMP-binding_CS"/>
</dbReference>
<name>A0ABR1AL59_POLSC</name>
<comment type="similarity">
    <text evidence="1">Belongs to the ATP-dependent AMP-binding enzyme family.</text>
</comment>
<dbReference type="PANTHER" id="PTHR43107">
    <property type="entry name" value="LONG-CHAIN FATTY ACID TRANSPORT PROTEIN"/>
    <property type="match status" value="1"/>
</dbReference>
<evidence type="ECO:0000256" key="7">
    <source>
        <dbReference type="ARBA" id="ARBA00036527"/>
    </source>
</evidence>
<proteinExistence type="inferred from homology"/>
<comment type="catalytic activity">
    <reaction evidence="9">
        <text>tetracosanoate + ATP + CoA = tetracosanoyl-CoA + AMP + diphosphate</text>
        <dbReference type="Rhea" id="RHEA:33639"/>
        <dbReference type="ChEBI" id="CHEBI:30616"/>
        <dbReference type="ChEBI" id="CHEBI:31014"/>
        <dbReference type="ChEBI" id="CHEBI:33019"/>
        <dbReference type="ChEBI" id="CHEBI:57287"/>
        <dbReference type="ChEBI" id="CHEBI:65052"/>
        <dbReference type="ChEBI" id="CHEBI:456215"/>
    </reaction>
    <physiologicalReaction direction="left-to-right" evidence="9">
        <dbReference type="Rhea" id="RHEA:33640"/>
    </physiologicalReaction>
</comment>
<dbReference type="Gene3D" id="2.130.10.10">
    <property type="entry name" value="YVTN repeat-like/Quinoprotein amine dehydrogenase"/>
    <property type="match status" value="1"/>
</dbReference>
<dbReference type="SMART" id="SM00320">
    <property type="entry name" value="WD40"/>
    <property type="match status" value="4"/>
</dbReference>
<feature type="repeat" description="WD" evidence="10">
    <location>
        <begin position="817"/>
        <end position="859"/>
    </location>
</feature>
<evidence type="ECO:0000256" key="11">
    <source>
        <dbReference type="SAM" id="Phobius"/>
    </source>
</evidence>
<dbReference type="Pfam" id="PF00501">
    <property type="entry name" value="AMP-binding"/>
    <property type="match status" value="1"/>
</dbReference>
<keyword evidence="11" id="KW-0812">Transmembrane</keyword>
<dbReference type="NCBIfam" id="NF006134">
    <property type="entry name" value="PRK08279.1"/>
    <property type="match status" value="1"/>
</dbReference>
<protein>
    <recommendedName>
        <fullName evidence="8">Long-chain-fatty-acid--CoA ligase</fullName>
    </recommendedName>
</protein>
<keyword evidence="2 10" id="KW-0853">WD repeat</keyword>
<dbReference type="InterPro" id="IPR019775">
    <property type="entry name" value="WD40_repeat_CS"/>
</dbReference>
<dbReference type="Pfam" id="PF23609">
    <property type="entry name" value="Beta-prop_EIPR1"/>
    <property type="match status" value="1"/>
</dbReference>
<keyword evidence="6" id="KW-0067">ATP-binding</keyword>
<dbReference type="PROSITE" id="PS50294">
    <property type="entry name" value="WD_REPEATS_REGION"/>
    <property type="match status" value="1"/>
</dbReference>
<dbReference type="InterPro" id="IPR059104">
    <property type="entry name" value="Beta-prop_EIPR1-like"/>
</dbReference>
<feature type="domain" description="AMP-dependent synthetase/ligase" evidence="12">
    <location>
        <begin position="95"/>
        <end position="443"/>
    </location>
</feature>
<evidence type="ECO:0000256" key="4">
    <source>
        <dbReference type="ARBA" id="ARBA00022737"/>
    </source>
</evidence>
<feature type="transmembrane region" description="Helical" evidence="11">
    <location>
        <begin position="12"/>
        <end position="29"/>
    </location>
</feature>
<keyword evidence="3" id="KW-0436">Ligase</keyword>
<evidence type="ECO:0000256" key="8">
    <source>
        <dbReference type="ARBA" id="ARBA00041297"/>
    </source>
</evidence>
<feature type="domain" description="AMP-binding enzyme C-terminal" evidence="13">
    <location>
        <begin position="534"/>
        <end position="609"/>
    </location>
</feature>
<evidence type="ECO:0000313" key="15">
    <source>
        <dbReference type="EMBL" id="KAK6622033.1"/>
    </source>
</evidence>
<feature type="transmembrane region" description="Helical" evidence="11">
    <location>
        <begin position="35"/>
        <end position="52"/>
    </location>
</feature>
<keyword evidence="16" id="KW-1185">Reference proteome</keyword>
<evidence type="ECO:0000259" key="14">
    <source>
        <dbReference type="Pfam" id="PF23609"/>
    </source>
</evidence>
<keyword evidence="11" id="KW-0472">Membrane</keyword>
<dbReference type="SUPFAM" id="SSF50978">
    <property type="entry name" value="WD40 repeat-like"/>
    <property type="match status" value="1"/>
</dbReference>
<evidence type="ECO:0000256" key="6">
    <source>
        <dbReference type="ARBA" id="ARBA00022840"/>
    </source>
</evidence>
<comment type="caution">
    <text evidence="15">The sequence shown here is derived from an EMBL/GenBank/DDBJ whole genome shotgun (WGS) entry which is preliminary data.</text>
</comment>
<sequence length="972" mass="109505">METQKNPNRSIVLSGLIMSLGVMSLLLGSKLIPQVILLCILMFFITNSRYMWFDIIFKTCRRDLTALVRFVQLRYQIWKFERSRSTVPKIFRAIFQKHPKKIAFTCDNVSWTYEEINEYSNQIGHYFKKQGFRRGDAIALYMENSIEFICIWLGLAKIGVVTALINTNLRTQSFLHSIKAAKCLGLICSSELNDAVSEVMVELSGVKLYILNKKSRGEEASMVPDSITSLNEELSASPKSDLTEDINEGDPTDKLLFIYTSGTTGMPKAAVITNNRYLFMSVGVRVMLRVQDDDILYNPLPLYHASGVIIASGQSLLGGSTVVIRKKFSASNFWQDCIASKCTVACYIGEICRYLLAVPEKPHDKQHKVRLMFGNGLKPQIWTKFTTRFQIKQIGEFYGATEGNSNLVNIDNKVGAVGFVPRLAGAVYPVVLIKVNPETEEPIRNSKGYCIRCQPGEPGMFVGKINPKKTINSFAGYADKEASEKKILRDVFSKGDQYYNSGDILVMDNYGYFSFRDRTGDTFRWKGENVATSEVEAVISNTIGLKDAIVYGVEVPNVEGRAGMVAILDTDNTLNLDVLDENLKKMLPAYARPLFVRIIEKVPLTGTYKLKKKDLQTDGFNINTARALTSQQCESDIIRFMVGTQSLKLNQNQVHIIEENEETRSLHTTVCSHSQGEIWHISASPGDPNIISTTYNTLTDDNVCVMKSAIWKINEDKLDLLTLLPTSQFGNDIKHTLFHISDPTKALSIIDNHYVIWDFNESDAKSFSSATLEGKGHPQFTCGKWNPHHNVSQVVTSNDSHVRGWDIKTSKQCWIIENAHTQSVRDLDFNPNRQYYLATCGDDGFTKFWDIRNTTEPIISRSDHSHWVWAVRYNHFHDQLVLTSSSDSQVILICVAGISSEPAGHVITGDDNLESPKERLEEGVLATYEEHEDSVYAVEWSTGDPWTFASLSYDGRLVISKVPKSHKYKILL</sequence>
<dbReference type="PROSITE" id="PS50082">
    <property type="entry name" value="WD_REPEATS_2"/>
    <property type="match status" value="1"/>
</dbReference>
<accession>A0ABR1AL59</accession>
<reference evidence="15 16" key="1">
    <citation type="submission" date="2023-09" db="EMBL/GenBank/DDBJ databases">
        <title>Genomes of two closely related lineages of the louse Polyplax serrata with different host specificities.</title>
        <authorList>
            <person name="Martinu J."/>
            <person name="Tarabai H."/>
            <person name="Stefka J."/>
            <person name="Hypsa V."/>
        </authorList>
    </citation>
    <scope>NUCLEOTIDE SEQUENCE [LARGE SCALE GENOMIC DNA]</scope>
    <source>
        <strain evidence="15">98ZLc_SE</strain>
    </source>
</reference>
<evidence type="ECO:0000256" key="2">
    <source>
        <dbReference type="ARBA" id="ARBA00022574"/>
    </source>
</evidence>
<evidence type="ECO:0000259" key="12">
    <source>
        <dbReference type="Pfam" id="PF00501"/>
    </source>
</evidence>
<dbReference type="InterPro" id="IPR045851">
    <property type="entry name" value="AMP-bd_C_sf"/>
</dbReference>
<dbReference type="PANTHER" id="PTHR43107:SF15">
    <property type="entry name" value="FATTY ACID TRANSPORT PROTEIN 3, ISOFORM A"/>
    <property type="match status" value="1"/>
</dbReference>
<keyword evidence="4" id="KW-0677">Repeat</keyword>
<feature type="domain" description="EIPR1-like beta-propeller" evidence="14">
    <location>
        <begin position="625"/>
        <end position="892"/>
    </location>
</feature>
<evidence type="ECO:0000313" key="16">
    <source>
        <dbReference type="Proteomes" id="UP001359485"/>
    </source>
</evidence>
<keyword evidence="11" id="KW-1133">Transmembrane helix</keyword>
<dbReference type="InterPro" id="IPR000873">
    <property type="entry name" value="AMP-dep_synth/lig_dom"/>
</dbReference>
<evidence type="ECO:0000256" key="3">
    <source>
        <dbReference type="ARBA" id="ARBA00022598"/>
    </source>
</evidence>
<dbReference type="Gene3D" id="3.40.50.12780">
    <property type="entry name" value="N-terminal domain of ligase-like"/>
    <property type="match status" value="1"/>
</dbReference>
<evidence type="ECO:0000259" key="13">
    <source>
        <dbReference type="Pfam" id="PF13193"/>
    </source>
</evidence>
<dbReference type="InterPro" id="IPR015943">
    <property type="entry name" value="WD40/YVTN_repeat-like_dom_sf"/>
</dbReference>
<evidence type="ECO:0000256" key="5">
    <source>
        <dbReference type="ARBA" id="ARBA00022741"/>
    </source>
</evidence>
<dbReference type="Pfam" id="PF13193">
    <property type="entry name" value="AMP-binding_C"/>
    <property type="match status" value="1"/>
</dbReference>
<dbReference type="InterPro" id="IPR042099">
    <property type="entry name" value="ANL_N_sf"/>
</dbReference>
<evidence type="ECO:0000256" key="1">
    <source>
        <dbReference type="ARBA" id="ARBA00006432"/>
    </source>
</evidence>
<dbReference type="PROSITE" id="PS00455">
    <property type="entry name" value="AMP_BINDING"/>
    <property type="match status" value="1"/>
</dbReference>
<organism evidence="15 16">
    <name type="scientific">Polyplax serrata</name>
    <name type="common">Common mouse louse</name>
    <dbReference type="NCBI Taxonomy" id="468196"/>
    <lineage>
        <taxon>Eukaryota</taxon>
        <taxon>Metazoa</taxon>
        <taxon>Ecdysozoa</taxon>
        <taxon>Arthropoda</taxon>
        <taxon>Hexapoda</taxon>
        <taxon>Insecta</taxon>
        <taxon>Pterygota</taxon>
        <taxon>Neoptera</taxon>
        <taxon>Paraneoptera</taxon>
        <taxon>Psocodea</taxon>
        <taxon>Troctomorpha</taxon>
        <taxon>Phthiraptera</taxon>
        <taxon>Anoplura</taxon>
        <taxon>Polyplacidae</taxon>
        <taxon>Polyplax</taxon>
    </lineage>
</organism>
<dbReference type="InterPro" id="IPR036322">
    <property type="entry name" value="WD40_repeat_dom_sf"/>
</dbReference>
<comment type="catalytic activity">
    <reaction evidence="7">
        <text>a very long-chain fatty acid + ATP + CoA = a very long-chain fatty acyl-CoA + AMP + diphosphate</text>
        <dbReference type="Rhea" id="RHEA:54536"/>
        <dbReference type="ChEBI" id="CHEBI:30616"/>
        <dbReference type="ChEBI" id="CHEBI:33019"/>
        <dbReference type="ChEBI" id="CHEBI:57287"/>
        <dbReference type="ChEBI" id="CHEBI:58950"/>
        <dbReference type="ChEBI" id="CHEBI:138261"/>
        <dbReference type="ChEBI" id="CHEBI:456215"/>
    </reaction>
    <physiologicalReaction direction="left-to-right" evidence="7">
        <dbReference type="Rhea" id="RHEA:54537"/>
    </physiologicalReaction>
</comment>
<dbReference type="Pfam" id="PF00400">
    <property type="entry name" value="WD40"/>
    <property type="match status" value="1"/>
</dbReference>
<dbReference type="Proteomes" id="UP001359485">
    <property type="component" value="Unassembled WGS sequence"/>
</dbReference>
<dbReference type="PROSITE" id="PS00678">
    <property type="entry name" value="WD_REPEATS_1"/>
    <property type="match status" value="1"/>
</dbReference>
<evidence type="ECO:0000256" key="9">
    <source>
        <dbReference type="ARBA" id="ARBA00048666"/>
    </source>
</evidence>
<dbReference type="InterPro" id="IPR025110">
    <property type="entry name" value="AMP-bd_C"/>
</dbReference>
<dbReference type="InterPro" id="IPR001680">
    <property type="entry name" value="WD40_rpt"/>
</dbReference>
<dbReference type="EMBL" id="JAWJWF010000047">
    <property type="protein sequence ID" value="KAK6622033.1"/>
    <property type="molecule type" value="Genomic_DNA"/>
</dbReference>
<dbReference type="Gene3D" id="3.30.300.30">
    <property type="match status" value="1"/>
</dbReference>
<evidence type="ECO:0000256" key="10">
    <source>
        <dbReference type="PROSITE-ProRule" id="PRU00221"/>
    </source>
</evidence>
<dbReference type="SUPFAM" id="SSF56801">
    <property type="entry name" value="Acetyl-CoA synthetase-like"/>
    <property type="match status" value="1"/>
</dbReference>